<dbReference type="Gene3D" id="1.25.10.10">
    <property type="entry name" value="Leucine-rich Repeat Variant"/>
    <property type="match status" value="1"/>
</dbReference>
<dbReference type="Pfam" id="PF06371">
    <property type="entry name" value="Drf_GBD"/>
    <property type="match status" value="1"/>
</dbReference>
<feature type="coiled-coil region" evidence="1">
    <location>
        <begin position="900"/>
        <end position="927"/>
    </location>
</feature>
<evidence type="ECO:0000313" key="6">
    <source>
        <dbReference type="Proteomes" id="UP000005408"/>
    </source>
</evidence>
<dbReference type="InterPro" id="IPR011989">
    <property type="entry name" value="ARM-like"/>
</dbReference>
<dbReference type="PROSITE" id="PS51444">
    <property type="entry name" value="FH2"/>
    <property type="match status" value="1"/>
</dbReference>
<feature type="domain" description="GBD/FH3" evidence="3">
    <location>
        <begin position="1"/>
        <end position="357"/>
    </location>
</feature>
<feature type="region of interest" description="Disordered" evidence="2">
    <location>
        <begin position="1"/>
        <end position="23"/>
    </location>
</feature>
<dbReference type="Gene3D" id="1.10.238.150">
    <property type="entry name" value="Formin, FH3 diaphanous domain"/>
    <property type="match status" value="1"/>
</dbReference>
<dbReference type="SUPFAM" id="SSF101447">
    <property type="entry name" value="Formin homology 2 domain (FH2 domain)"/>
    <property type="match status" value="1"/>
</dbReference>
<dbReference type="SMART" id="SM01139">
    <property type="entry name" value="Drf_FH3"/>
    <property type="match status" value="1"/>
</dbReference>
<dbReference type="InterPro" id="IPR042201">
    <property type="entry name" value="FH2_Formin_sf"/>
</dbReference>
<dbReference type="InterPro" id="IPR010473">
    <property type="entry name" value="GTPase-bd"/>
</dbReference>
<feature type="coiled-coil region" evidence="1">
    <location>
        <begin position="813"/>
        <end position="876"/>
    </location>
</feature>
<accession>A0A8W8KJR7</accession>
<evidence type="ECO:0000256" key="2">
    <source>
        <dbReference type="SAM" id="MobiDB-lite"/>
    </source>
</evidence>
<organism evidence="5 6">
    <name type="scientific">Magallana gigas</name>
    <name type="common">Pacific oyster</name>
    <name type="synonym">Crassostrea gigas</name>
    <dbReference type="NCBI Taxonomy" id="29159"/>
    <lineage>
        <taxon>Eukaryota</taxon>
        <taxon>Metazoa</taxon>
        <taxon>Spiralia</taxon>
        <taxon>Lophotrochozoa</taxon>
        <taxon>Mollusca</taxon>
        <taxon>Bivalvia</taxon>
        <taxon>Autobranchia</taxon>
        <taxon>Pteriomorphia</taxon>
        <taxon>Ostreida</taxon>
        <taxon>Ostreoidea</taxon>
        <taxon>Ostreidae</taxon>
        <taxon>Magallana</taxon>
    </lineage>
</organism>
<sequence>MTSIREGRAESKAGRFDRKRKQQRIKRYRSDGFVVGLDLNNSEDELDAPDGSSDAVNFLSWLRNPSLQNLVKLRKSIKHNDSDWMMEFLEYDGLGLLFQCLKNLSSRESFHLSEMVLRLECIMCIREVVNSQTGLDCLLKTKGRKDNIFGRRFASALENKNLMVKMQIFELLSALCVYSREGFYLTLDALETYRTWRKLPYRFSLLVNELRSANLVTYRTTLMALVNAVVVANEGLQERVRIRNDFVYIGILDTISTLREEGDPDLNLQCDIFEEELTADSEAMEEQRKAASVDISDPEALFKAILSRVDNSPLCSSFLSVLYNLFLIDTSQARSEQIWNSIERLVQQVTQTDTQGTKSSVRRESSLHLTSTIHIESKEHKGTQTEWDTTTAPHHGSLLRGKSLSTESKHTISDRLTQATAQYRTSGTSSVNSLESGAIITAPPPPPPPPPAPGAPAPPPPPPPPPGVGGPPPPPPPPPGPGGIHPPPAPPCPGGVPPPPPPPGGMPLPPGAPPAPGVAAKAAEPLPPPISTPEPHCKLRHITWNKIPNVAFHKESVWGDVLKMPDKIKVDYSELERLFADKERVAVRQELQVDQKKTLMKRLSSSNEVTLLDPKKSMNVNIFLKQFRKSIEVIIDLLRAGDPRAFGVEKLKGLSKVLPQTDEIELIQHYDGSIGKLGEAEKFYHYLIQLPNFQFRIEAMILKGDFNAQLGAIRPNFQVLHTLCRRLFDNHSLKTFLRYVLHTGNFLNKGSGSGNALGIRISSLEKLMNTKSTTSKRTLLHYLVETAEDKDPDALAFVDTLLEPLQKASRFTMEGITVEFNQLRKLVHRLKRQCDHVEDDVKSQFTEFLEEADADLEETQDVIERIRKQATRLAQHFCENEKTFNLDEFLSTFRQFCEKVKACQQELETQRQKEETEEKRRKAQEDKVDRRKVCFNPSTKTEDRKIVDNIVDEIRRGKVLRRLSLRKKNNVTGGVGNGC</sequence>
<dbReference type="InterPro" id="IPR010472">
    <property type="entry name" value="FH3_dom"/>
</dbReference>
<dbReference type="InterPro" id="IPR016024">
    <property type="entry name" value="ARM-type_fold"/>
</dbReference>
<reference evidence="5" key="1">
    <citation type="submission" date="2022-08" db="UniProtKB">
        <authorList>
            <consortium name="EnsemblMetazoa"/>
        </authorList>
    </citation>
    <scope>IDENTIFICATION</scope>
    <source>
        <strain evidence="5">05x7-T-G4-1.051#20</strain>
    </source>
</reference>
<dbReference type="SMART" id="SM00498">
    <property type="entry name" value="FH2"/>
    <property type="match status" value="1"/>
</dbReference>
<feature type="compositionally biased region" description="Pro residues" evidence="2">
    <location>
        <begin position="442"/>
        <end position="516"/>
    </location>
</feature>
<dbReference type="Pfam" id="PF06367">
    <property type="entry name" value="Drf_FH3"/>
    <property type="match status" value="1"/>
</dbReference>
<dbReference type="PANTHER" id="PTHR46345:SF8">
    <property type="entry name" value="FORMIN 3, ISOFORM B"/>
    <property type="match status" value="1"/>
</dbReference>
<name>A0A8W8KJR7_MAGGI</name>
<dbReference type="SUPFAM" id="SSF48371">
    <property type="entry name" value="ARM repeat"/>
    <property type="match status" value="1"/>
</dbReference>
<evidence type="ECO:0000259" key="4">
    <source>
        <dbReference type="PROSITE" id="PS51444"/>
    </source>
</evidence>
<dbReference type="SMART" id="SM01140">
    <property type="entry name" value="Drf_GBD"/>
    <property type="match status" value="1"/>
</dbReference>
<feature type="region of interest" description="Disordered" evidence="2">
    <location>
        <begin position="375"/>
        <end position="530"/>
    </location>
</feature>
<dbReference type="InterPro" id="IPR015425">
    <property type="entry name" value="FH2_Formin"/>
</dbReference>
<evidence type="ECO:0000256" key="1">
    <source>
        <dbReference type="SAM" id="Coils"/>
    </source>
</evidence>
<evidence type="ECO:0000313" key="5">
    <source>
        <dbReference type="EnsemblMetazoa" id="G24201.2:cds"/>
    </source>
</evidence>
<dbReference type="Proteomes" id="UP000005408">
    <property type="component" value="Unassembled WGS sequence"/>
</dbReference>
<dbReference type="PROSITE" id="PS51232">
    <property type="entry name" value="GBD_FH3"/>
    <property type="match status" value="1"/>
</dbReference>
<dbReference type="GO" id="GO:0003779">
    <property type="term" value="F:actin binding"/>
    <property type="evidence" value="ECO:0007669"/>
    <property type="project" value="InterPro"/>
</dbReference>
<keyword evidence="6" id="KW-1185">Reference proteome</keyword>
<dbReference type="Pfam" id="PF02181">
    <property type="entry name" value="FH2"/>
    <property type="match status" value="1"/>
</dbReference>
<dbReference type="GO" id="GO:0031267">
    <property type="term" value="F:small GTPase binding"/>
    <property type="evidence" value="ECO:0007669"/>
    <property type="project" value="InterPro"/>
</dbReference>
<feature type="compositionally biased region" description="Basic and acidic residues" evidence="2">
    <location>
        <begin position="1"/>
        <end position="16"/>
    </location>
</feature>
<dbReference type="InterPro" id="IPR014768">
    <property type="entry name" value="GBD/FH3_dom"/>
</dbReference>
<dbReference type="GO" id="GO:0030036">
    <property type="term" value="P:actin cytoskeleton organization"/>
    <property type="evidence" value="ECO:0007669"/>
    <property type="project" value="InterPro"/>
</dbReference>
<dbReference type="EnsemblMetazoa" id="G24201.2">
    <property type="protein sequence ID" value="G24201.2:cds"/>
    <property type="gene ID" value="G24201"/>
</dbReference>
<evidence type="ECO:0000259" key="3">
    <source>
        <dbReference type="PROSITE" id="PS51232"/>
    </source>
</evidence>
<feature type="compositionally biased region" description="Polar residues" evidence="2">
    <location>
        <begin position="414"/>
        <end position="435"/>
    </location>
</feature>
<evidence type="ECO:0008006" key="7">
    <source>
        <dbReference type="Google" id="ProtNLM"/>
    </source>
</evidence>
<dbReference type="Gene3D" id="1.20.58.2220">
    <property type="entry name" value="Formin, FH2 domain"/>
    <property type="match status" value="1"/>
</dbReference>
<protein>
    <recommendedName>
        <fullName evidence="7">Inverted formin-2</fullName>
    </recommendedName>
</protein>
<feature type="domain" description="FH2" evidence="4">
    <location>
        <begin position="529"/>
        <end position="926"/>
    </location>
</feature>
<dbReference type="AlphaFoldDB" id="A0A8W8KJR7"/>
<dbReference type="PANTHER" id="PTHR46345">
    <property type="entry name" value="INVERTED FORMIN-2"/>
    <property type="match status" value="1"/>
</dbReference>
<keyword evidence="1" id="KW-0175">Coiled coil</keyword>
<dbReference type="OrthoDB" id="26518at2759"/>
<proteinExistence type="predicted"/>
<dbReference type="OMA" id="DWMKEFL"/>